<feature type="compositionally biased region" description="Gly residues" evidence="10">
    <location>
        <begin position="496"/>
        <end position="505"/>
    </location>
</feature>
<dbReference type="PANTHER" id="PTHR21581">
    <property type="entry name" value="D-ALANYL-D-ALANINE CARBOXYPEPTIDASE"/>
    <property type="match status" value="1"/>
</dbReference>
<dbReference type="InterPro" id="IPR001967">
    <property type="entry name" value="Peptidase_S11_N"/>
</dbReference>
<feature type="compositionally biased region" description="Low complexity" evidence="10">
    <location>
        <begin position="513"/>
        <end position="536"/>
    </location>
</feature>
<keyword evidence="5" id="KW-0573">Peptidoglycan synthesis</keyword>
<keyword evidence="3" id="KW-0378">Hydrolase</keyword>
<evidence type="ECO:0000256" key="10">
    <source>
        <dbReference type="SAM" id="MobiDB-lite"/>
    </source>
</evidence>
<feature type="compositionally biased region" description="Basic and acidic residues" evidence="10">
    <location>
        <begin position="130"/>
        <end position="142"/>
    </location>
</feature>
<dbReference type="PRINTS" id="PR00725">
    <property type="entry name" value="DADACBPTASE1"/>
</dbReference>
<accession>A0A7H8NDS4</accession>
<feature type="active site" description="Acyl-ester intermediate" evidence="7">
    <location>
        <position position="809"/>
    </location>
</feature>
<feature type="compositionally biased region" description="Basic and acidic residues" evidence="10">
    <location>
        <begin position="367"/>
        <end position="384"/>
    </location>
</feature>
<evidence type="ECO:0000256" key="8">
    <source>
        <dbReference type="PIRSR" id="PIRSR618044-2"/>
    </source>
</evidence>
<name>A0A7H8NDS4_9ACTN</name>
<sequence length="1133" mass="112204">MSFSSSRWATPLGGAAVLARRGDTGHWTDGWAAGRGATGSGASRATYFEEASVAGESPDRSEQRKSSGETIRGERDPRLTDRREAEETPGSAPAREGAARTAARAPGVNGRAEAPGGASKPSSGASERSGGPERRSGGDGAERGASGVPARRGGATGARADAEPESDQGEPAGRERPGDQATAVFTAIRRTPGQASGEPDTSSDPRPNTGRTKAGAAGSGGRAEVRDSESDAADESADGARDEAGDDGTSGSGSAADGEDRATTVLRTGPLPTRPGADRAATDAAPADDGAADADAEGEEDEGSDGGSAAASASSTSDSASAASSASDAQADDADASASSGAGDEPAVPVGDARLRAAVAAWVAKASPDDREEAPGDGRSDAGTRTDSTAPAGGAGTADRGKDKSGDKGKGDSAAPPAGTGAAASGSAADASSSAPDDSVSGSASGSGGVPGTPADRATAVFGAVHGAAAARAARDGASEGGGGTKASGTKASGGEATGGTSDGGKNGKGDSAKANGSDGADGTGRTDATGRAAASVDTPTSVFGTLRPREAGDAPAGERGGARPGKAEDKAAGKDDAADEAKGKGAGKGVGPAGDAVDRPTTAFKALRPSDLPRDAGATAGGKGTGAGRGQEPASAERTSQFVPLKSADERPAKPAAGARPAAATGAGAPPVTERTAQQPVLDLPAGAATGATATGDSERPAGPPAPLDLLAQLTNTPPPKPTLTRTIVRRVKIWTPVVLVLAILFGVAQSLRPLPTPELKLTANSSFSFDGAKPTMPWPSKGQAVVDVEGLGSLGAYGEQKPAPIASVAKVMTAYVIMRDHPMKAGTDGPKIKIDAKAAADAGKDADGESVVKVDEGAQITQREAIESIMIASANNIARLLARWDAGSEAAFVTKMNEAAKDLGMKNTTYTDPSGLNATTVSTAVDQVKLAKKAMDDPVFREVVKMPNYEDSRGDVHGNWNHLVPFNGVVGIKTGTTTKAGGNLVFAAEKKIGGTTQLIIGAVLSQPPAERDNSILTGALDASKKLILKAQDTLQAHKVVKKGDVVGEVDDGLGGRTPVVAVKDVTAVGWPGLTVNLDLTDGGKKLPHTQDAGTEIGTLTVGQGPGQVKVPVALGEDLAEPSFGTKLLRVT</sequence>
<feature type="region of interest" description="Disordered" evidence="10">
    <location>
        <begin position="364"/>
        <end position="676"/>
    </location>
</feature>
<dbReference type="AlphaFoldDB" id="A0A7H8NDS4"/>
<dbReference type="GO" id="GO:0009252">
    <property type="term" value="P:peptidoglycan biosynthetic process"/>
    <property type="evidence" value="ECO:0007669"/>
    <property type="project" value="UniProtKB-KW"/>
</dbReference>
<feature type="compositionally biased region" description="Low complexity" evidence="10">
    <location>
        <begin position="452"/>
        <end position="472"/>
    </location>
</feature>
<keyword evidence="13" id="KW-1185">Reference proteome</keyword>
<evidence type="ECO:0000313" key="13">
    <source>
        <dbReference type="Proteomes" id="UP000509303"/>
    </source>
</evidence>
<evidence type="ECO:0000313" key="12">
    <source>
        <dbReference type="EMBL" id="QKW51908.1"/>
    </source>
</evidence>
<dbReference type="GO" id="GO:0006508">
    <property type="term" value="P:proteolysis"/>
    <property type="evidence" value="ECO:0007669"/>
    <property type="project" value="InterPro"/>
</dbReference>
<dbReference type="SUPFAM" id="SSF56601">
    <property type="entry name" value="beta-lactamase/transpeptidase-like"/>
    <property type="match status" value="1"/>
</dbReference>
<evidence type="ECO:0000256" key="5">
    <source>
        <dbReference type="ARBA" id="ARBA00022984"/>
    </source>
</evidence>
<evidence type="ECO:0000256" key="7">
    <source>
        <dbReference type="PIRSR" id="PIRSR618044-1"/>
    </source>
</evidence>
<organism evidence="12 13">
    <name type="scientific">Streptomyces buecherae</name>
    <dbReference type="NCBI Taxonomy" id="2763006"/>
    <lineage>
        <taxon>Bacteria</taxon>
        <taxon>Bacillati</taxon>
        <taxon>Actinomycetota</taxon>
        <taxon>Actinomycetes</taxon>
        <taxon>Kitasatosporales</taxon>
        <taxon>Streptomycetaceae</taxon>
        <taxon>Streptomyces</taxon>
    </lineage>
</organism>
<feature type="binding site" evidence="8">
    <location>
        <position position="975"/>
    </location>
    <ligand>
        <name>substrate</name>
    </ligand>
</feature>
<feature type="active site" description="Proton acceptor" evidence="7">
    <location>
        <position position="812"/>
    </location>
</feature>
<keyword evidence="2" id="KW-0732">Signal</keyword>
<dbReference type="GO" id="GO:0008360">
    <property type="term" value="P:regulation of cell shape"/>
    <property type="evidence" value="ECO:0007669"/>
    <property type="project" value="UniProtKB-KW"/>
</dbReference>
<feature type="compositionally biased region" description="Polar residues" evidence="10">
    <location>
        <begin position="199"/>
        <end position="211"/>
    </location>
</feature>
<keyword evidence="12" id="KW-0645">Protease</keyword>
<reference evidence="12 13" key="1">
    <citation type="submission" date="2020-06" db="EMBL/GenBank/DDBJ databases">
        <title>Genome mining for natural products.</title>
        <authorList>
            <person name="Zhang B."/>
            <person name="Shi J."/>
            <person name="Ge H."/>
        </authorList>
    </citation>
    <scope>NUCLEOTIDE SEQUENCE [LARGE SCALE GENOMIC DNA]</scope>
    <source>
        <strain evidence="12 13">NA00687</strain>
    </source>
</reference>
<feature type="compositionally biased region" description="Low complexity" evidence="10">
    <location>
        <begin position="307"/>
        <end position="329"/>
    </location>
</feature>
<evidence type="ECO:0000256" key="9">
    <source>
        <dbReference type="RuleBase" id="RU004016"/>
    </source>
</evidence>
<feature type="compositionally biased region" description="Acidic residues" evidence="10">
    <location>
        <begin position="290"/>
        <end position="304"/>
    </location>
</feature>
<dbReference type="Proteomes" id="UP000509303">
    <property type="component" value="Chromosome"/>
</dbReference>
<dbReference type="Pfam" id="PF00768">
    <property type="entry name" value="Peptidase_S11"/>
    <property type="match status" value="1"/>
</dbReference>
<protein>
    <submittedName>
        <fullName evidence="12">D-alanyl-D-alanine carboxypeptidase</fullName>
    </submittedName>
</protein>
<keyword evidence="4" id="KW-0133">Cell shape</keyword>
<dbReference type="Gene3D" id="3.40.710.10">
    <property type="entry name" value="DD-peptidase/beta-lactamase superfamily"/>
    <property type="match status" value="1"/>
</dbReference>
<feature type="compositionally biased region" description="Basic and acidic residues" evidence="10">
    <location>
        <begin position="399"/>
        <end position="411"/>
    </location>
</feature>
<feature type="compositionally biased region" description="Low complexity" evidence="10">
    <location>
        <begin position="247"/>
        <end position="256"/>
    </location>
</feature>
<feature type="compositionally biased region" description="Low complexity" evidence="10">
    <location>
        <begin position="32"/>
        <end position="46"/>
    </location>
</feature>
<feature type="compositionally biased region" description="Basic and acidic residues" evidence="10">
    <location>
        <begin position="566"/>
        <end position="584"/>
    </location>
</feature>
<dbReference type="GO" id="GO:0009002">
    <property type="term" value="F:serine-type D-Ala-D-Ala carboxypeptidase activity"/>
    <property type="evidence" value="ECO:0007669"/>
    <property type="project" value="InterPro"/>
</dbReference>
<feature type="region of interest" description="Disordered" evidence="10">
    <location>
        <begin position="21"/>
        <end position="352"/>
    </location>
</feature>
<dbReference type="GO" id="GO:0071555">
    <property type="term" value="P:cell wall organization"/>
    <property type="evidence" value="ECO:0007669"/>
    <property type="project" value="UniProtKB-KW"/>
</dbReference>
<comment type="similarity">
    <text evidence="1 9">Belongs to the peptidase S11 family.</text>
</comment>
<evidence type="ECO:0000256" key="6">
    <source>
        <dbReference type="ARBA" id="ARBA00023316"/>
    </source>
</evidence>
<feature type="compositionally biased region" description="Basic and acidic residues" evidence="10">
    <location>
        <begin position="57"/>
        <end position="86"/>
    </location>
</feature>
<feature type="region of interest" description="Disordered" evidence="10">
    <location>
        <begin position="689"/>
        <end position="710"/>
    </location>
</feature>
<feature type="compositionally biased region" description="Low complexity" evidence="10">
    <location>
        <begin position="336"/>
        <end position="347"/>
    </location>
</feature>
<dbReference type="EMBL" id="CP054929">
    <property type="protein sequence ID" value="QKW51908.1"/>
    <property type="molecule type" value="Genomic_DNA"/>
</dbReference>
<proteinExistence type="inferred from homology"/>
<feature type="domain" description="Peptidase S11 D-alanyl-D-alanine carboxypeptidase A N-terminal" evidence="11">
    <location>
        <begin position="800"/>
        <end position="993"/>
    </location>
</feature>
<feature type="compositionally biased region" description="Low complexity" evidence="10">
    <location>
        <begin position="655"/>
        <end position="672"/>
    </location>
</feature>
<dbReference type="InterPro" id="IPR012338">
    <property type="entry name" value="Beta-lactam/transpept-like"/>
</dbReference>
<feature type="active site" evidence="7">
    <location>
        <position position="875"/>
    </location>
</feature>
<evidence type="ECO:0000256" key="1">
    <source>
        <dbReference type="ARBA" id="ARBA00007164"/>
    </source>
</evidence>
<feature type="compositionally biased region" description="Low complexity" evidence="10">
    <location>
        <begin position="92"/>
        <end position="129"/>
    </location>
</feature>
<evidence type="ECO:0000256" key="3">
    <source>
        <dbReference type="ARBA" id="ARBA00022801"/>
    </source>
</evidence>
<evidence type="ECO:0000256" key="4">
    <source>
        <dbReference type="ARBA" id="ARBA00022960"/>
    </source>
</evidence>
<keyword evidence="6" id="KW-0961">Cell wall biogenesis/degradation</keyword>
<gene>
    <name evidence="12" type="ORF">HUT08_22885</name>
</gene>
<evidence type="ECO:0000259" key="11">
    <source>
        <dbReference type="Pfam" id="PF00768"/>
    </source>
</evidence>
<dbReference type="PANTHER" id="PTHR21581:SF33">
    <property type="entry name" value="D-ALANYL-D-ALANINE CARBOXYPEPTIDASE DACB"/>
    <property type="match status" value="1"/>
</dbReference>
<feature type="compositionally biased region" description="Gly residues" evidence="10">
    <location>
        <begin position="620"/>
        <end position="630"/>
    </location>
</feature>
<keyword evidence="12" id="KW-0121">Carboxypeptidase</keyword>
<evidence type="ECO:0000256" key="2">
    <source>
        <dbReference type="ARBA" id="ARBA00022729"/>
    </source>
</evidence>
<feature type="compositionally biased region" description="Low complexity" evidence="10">
    <location>
        <begin position="150"/>
        <end position="159"/>
    </location>
</feature>
<feature type="compositionally biased region" description="Low complexity" evidence="10">
    <location>
        <begin position="412"/>
        <end position="444"/>
    </location>
</feature>
<dbReference type="InterPro" id="IPR018044">
    <property type="entry name" value="Peptidase_S11"/>
</dbReference>